<dbReference type="AlphaFoldDB" id="A0A4P9ZRV3"/>
<evidence type="ECO:0000256" key="1">
    <source>
        <dbReference type="SAM" id="SignalP"/>
    </source>
</evidence>
<sequence length="440" mass="49128">MRVSVLFGLYPLALLGPMVSAMPSNPMDRFPIELQQEVFGHLPPLSKLMATNVNQEWRDIILNDQRVRNAKAMDVFMSNPAIYPAEGSNRATLDSKPGNLGPLFDNLMRSIVVKMVYRHLNQLGFDALGNPISNPTRPTARLALNPKVPEAIKAFKPELEWLHANLISIQVDDRSNDIVNAYFPVINTIHIGDLTHLEPLVNYMCTDDFAPTMGRTLANWMPESYVNFLNILMFGTQPRTEPISEVTHMEQQRDIYLPENIKRDLRVTLIQATTYLATQSGNLQRLKEMAQATSPFELNTGRANPNSLARYDRNMAALTAILQANALLAEEILAMQPPTLPRQVLGYCAIKMGFTTEEHLPQDWQNPSEEQLNQALPIRSMVGDMACASELYGLATPMILGKDGKISLLYYPLNDHPVALAIPTGLSTEADIDRPLNPAD</sequence>
<gene>
    <name evidence="3" type="ORF">BJ085DRAFT_37134</name>
</gene>
<protein>
    <recommendedName>
        <fullName evidence="2">F-box domain-containing protein</fullName>
    </recommendedName>
</protein>
<name>A0A4P9ZRV3_9FUNG</name>
<keyword evidence="4" id="KW-1185">Reference proteome</keyword>
<reference evidence="4" key="1">
    <citation type="journal article" date="2018" name="Nat. Microbiol.">
        <title>Leveraging single-cell genomics to expand the fungal tree of life.</title>
        <authorList>
            <person name="Ahrendt S.R."/>
            <person name="Quandt C.A."/>
            <person name="Ciobanu D."/>
            <person name="Clum A."/>
            <person name="Salamov A."/>
            <person name="Andreopoulos B."/>
            <person name="Cheng J.F."/>
            <person name="Woyke T."/>
            <person name="Pelin A."/>
            <person name="Henrissat B."/>
            <person name="Reynolds N.K."/>
            <person name="Benny G.L."/>
            <person name="Smith M.E."/>
            <person name="James T.Y."/>
            <person name="Grigoriev I.V."/>
        </authorList>
    </citation>
    <scope>NUCLEOTIDE SEQUENCE [LARGE SCALE GENOMIC DNA]</scope>
    <source>
        <strain evidence="4">RSA 468</strain>
    </source>
</reference>
<evidence type="ECO:0000313" key="4">
    <source>
        <dbReference type="Proteomes" id="UP000268162"/>
    </source>
</evidence>
<keyword evidence="1" id="KW-0732">Signal</keyword>
<evidence type="ECO:0000313" key="3">
    <source>
        <dbReference type="EMBL" id="RKP36286.1"/>
    </source>
</evidence>
<feature type="signal peptide" evidence="1">
    <location>
        <begin position="1"/>
        <end position="21"/>
    </location>
</feature>
<dbReference type="EMBL" id="ML002682">
    <property type="protein sequence ID" value="RKP36286.1"/>
    <property type="molecule type" value="Genomic_DNA"/>
</dbReference>
<dbReference type="CDD" id="cd09917">
    <property type="entry name" value="F-box_SF"/>
    <property type="match status" value="1"/>
</dbReference>
<feature type="domain" description="F-box" evidence="2">
    <location>
        <begin position="24"/>
        <end position="70"/>
    </location>
</feature>
<dbReference type="PROSITE" id="PS50181">
    <property type="entry name" value="FBOX"/>
    <property type="match status" value="1"/>
</dbReference>
<dbReference type="InterPro" id="IPR001810">
    <property type="entry name" value="F-box_dom"/>
</dbReference>
<evidence type="ECO:0000259" key="2">
    <source>
        <dbReference type="PROSITE" id="PS50181"/>
    </source>
</evidence>
<accession>A0A4P9ZRV3</accession>
<dbReference type="Proteomes" id="UP000268162">
    <property type="component" value="Unassembled WGS sequence"/>
</dbReference>
<feature type="chain" id="PRO_5020915311" description="F-box domain-containing protein" evidence="1">
    <location>
        <begin position="22"/>
        <end position="440"/>
    </location>
</feature>
<dbReference type="InterPro" id="IPR036047">
    <property type="entry name" value="F-box-like_dom_sf"/>
</dbReference>
<dbReference type="SUPFAM" id="SSF81383">
    <property type="entry name" value="F-box domain"/>
    <property type="match status" value="1"/>
</dbReference>
<organism evidence="3 4">
    <name type="scientific">Dimargaris cristalligena</name>
    <dbReference type="NCBI Taxonomy" id="215637"/>
    <lineage>
        <taxon>Eukaryota</taxon>
        <taxon>Fungi</taxon>
        <taxon>Fungi incertae sedis</taxon>
        <taxon>Zoopagomycota</taxon>
        <taxon>Kickxellomycotina</taxon>
        <taxon>Dimargaritomycetes</taxon>
        <taxon>Dimargaritales</taxon>
        <taxon>Dimargaritaceae</taxon>
        <taxon>Dimargaris</taxon>
    </lineage>
</organism>
<proteinExistence type="predicted"/>